<evidence type="ECO:0000259" key="12">
    <source>
        <dbReference type="Pfam" id="PF02749"/>
    </source>
</evidence>
<dbReference type="PANTHER" id="PTHR32179">
    <property type="entry name" value="NICOTINATE-NUCLEOTIDE PYROPHOSPHORYLASE [CARBOXYLATING]"/>
    <property type="match status" value="1"/>
</dbReference>
<dbReference type="PIRSF" id="PIRSF006250">
    <property type="entry name" value="NadC_ModD"/>
    <property type="match status" value="1"/>
</dbReference>
<comment type="similarity">
    <text evidence="3 10">Belongs to the NadC/ModD family.</text>
</comment>
<dbReference type="SUPFAM" id="SSF51690">
    <property type="entry name" value="Nicotinate/Quinolinate PRTase C-terminal domain-like"/>
    <property type="match status" value="1"/>
</dbReference>
<dbReference type="SUPFAM" id="SSF54675">
    <property type="entry name" value="Nicotinate/Quinolinate PRTase N-terminal domain-like"/>
    <property type="match status" value="1"/>
</dbReference>
<dbReference type="EC" id="2.4.2.19" evidence="4"/>
<name>A0ABX0H171_9ACTN</name>
<dbReference type="Pfam" id="PF02749">
    <property type="entry name" value="QRPTase_N"/>
    <property type="match status" value="1"/>
</dbReference>
<comment type="catalytic activity">
    <reaction evidence="9">
        <text>nicotinate beta-D-ribonucleotide + CO2 + diphosphate = quinolinate + 5-phospho-alpha-D-ribose 1-diphosphate + 2 H(+)</text>
        <dbReference type="Rhea" id="RHEA:12733"/>
        <dbReference type="ChEBI" id="CHEBI:15378"/>
        <dbReference type="ChEBI" id="CHEBI:16526"/>
        <dbReference type="ChEBI" id="CHEBI:29959"/>
        <dbReference type="ChEBI" id="CHEBI:33019"/>
        <dbReference type="ChEBI" id="CHEBI:57502"/>
        <dbReference type="ChEBI" id="CHEBI:58017"/>
        <dbReference type="EC" id="2.4.2.19"/>
    </reaction>
</comment>
<evidence type="ECO:0000256" key="5">
    <source>
        <dbReference type="ARBA" id="ARBA00022642"/>
    </source>
</evidence>
<dbReference type="NCBIfam" id="TIGR00078">
    <property type="entry name" value="nadC"/>
    <property type="match status" value="1"/>
</dbReference>
<dbReference type="InterPro" id="IPR027277">
    <property type="entry name" value="NadC/ModD"/>
</dbReference>
<evidence type="ECO:0000256" key="3">
    <source>
        <dbReference type="ARBA" id="ARBA00009400"/>
    </source>
</evidence>
<evidence type="ECO:0000256" key="2">
    <source>
        <dbReference type="ARBA" id="ARBA00004893"/>
    </source>
</evidence>
<comment type="pathway">
    <text evidence="2">Cofactor biosynthesis; NAD(+) biosynthesis; nicotinate D-ribonucleotide from quinolinate: step 1/1.</text>
</comment>
<keyword evidence="5" id="KW-0662">Pyridine nucleotide biosynthesis</keyword>
<evidence type="ECO:0000256" key="4">
    <source>
        <dbReference type="ARBA" id="ARBA00011944"/>
    </source>
</evidence>
<dbReference type="Pfam" id="PF01729">
    <property type="entry name" value="QRPTase_C"/>
    <property type="match status" value="1"/>
</dbReference>
<keyword evidence="14" id="KW-1185">Reference proteome</keyword>
<organism evidence="13 14">
    <name type="scientific">Motilibacter deserti</name>
    <dbReference type="NCBI Taxonomy" id="2714956"/>
    <lineage>
        <taxon>Bacteria</taxon>
        <taxon>Bacillati</taxon>
        <taxon>Actinomycetota</taxon>
        <taxon>Actinomycetes</taxon>
        <taxon>Motilibacterales</taxon>
        <taxon>Motilibacteraceae</taxon>
        <taxon>Motilibacter</taxon>
    </lineage>
</organism>
<feature type="domain" description="Quinolinate phosphoribosyl transferase C-terminal" evidence="11">
    <location>
        <begin position="125"/>
        <end position="289"/>
    </location>
</feature>
<evidence type="ECO:0000256" key="1">
    <source>
        <dbReference type="ARBA" id="ARBA00003237"/>
    </source>
</evidence>
<dbReference type="Proteomes" id="UP000800981">
    <property type="component" value="Unassembled WGS sequence"/>
</dbReference>
<dbReference type="InterPro" id="IPR002638">
    <property type="entry name" value="Quinolinate_PRibosylTrfase_C"/>
</dbReference>
<dbReference type="PANTHER" id="PTHR32179:SF3">
    <property type="entry name" value="NICOTINATE-NUCLEOTIDE PYROPHOSPHORYLASE [CARBOXYLATING]"/>
    <property type="match status" value="1"/>
</dbReference>
<dbReference type="InterPro" id="IPR036068">
    <property type="entry name" value="Nicotinate_pribotase-like_C"/>
</dbReference>
<evidence type="ECO:0000259" key="11">
    <source>
        <dbReference type="Pfam" id="PF01729"/>
    </source>
</evidence>
<evidence type="ECO:0000256" key="10">
    <source>
        <dbReference type="PIRNR" id="PIRNR006250"/>
    </source>
</evidence>
<evidence type="ECO:0000313" key="14">
    <source>
        <dbReference type="Proteomes" id="UP000800981"/>
    </source>
</evidence>
<dbReference type="InterPro" id="IPR037128">
    <property type="entry name" value="Quinolinate_PRibosylTase_N_sf"/>
</dbReference>
<proteinExistence type="inferred from homology"/>
<evidence type="ECO:0000256" key="8">
    <source>
        <dbReference type="ARBA" id="ARBA00033102"/>
    </source>
</evidence>
<dbReference type="RefSeq" id="WP_166284278.1">
    <property type="nucleotide sequence ID" value="NZ_JAANNP010000055.1"/>
</dbReference>
<dbReference type="InterPro" id="IPR022412">
    <property type="entry name" value="Quinolinate_PRibosylTrfase_N"/>
</dbReference>
<keyword evidence="6 10" id="KW-0328">Glycosyltransferase</keyword>
<dbReference type="InterPro" id="IPR004393">
    <property type="entry name" value="NadC"/>
</dbReference>
<evidence type="ECO:0000256" key="9">
    <source>
        <dbReference type="ARBA" id="ARBA00047445"/>
    </source>
</evidence>
<comment type="function">
    <text evidence="1">Involved in the catabolism of quinolinic acid (QA).</text>
</comment>
<feature type="domain" description="Quinolinate phosphoribosyl transferase N-terminal" evidence="12">
    <location>
        <begin position="39"/>
        <end position="123"/>
    </location>
</feature>
<evidence type="ECO:0000313" key="13">
    <source>
        <dbReference type="EMBL" id="NHC15789.1"/>
    </source>
</evidence>
<keyword evidence="7 10" id="KW-0808">Transferase</keyword>
<reference evidence="13 14" key="1">
    <citation type="submission" date="2020-03" db="EMBL/GenBank/DDBJ databases">
        <title>Two novel Motilibacter sp.</title>
        <authorList>
            <person name="Liu S."/>
        </authorList>
    </citation>
    <scope>NUCLEOTIDE SEQUENCE [LARGE SCALE GENOMIC DNA]</scope>
    <source>
        <strain evidence="13 14">E257</strain>
    </source>
</reference>
<dbReference type="Gene3D" id="3.90.1170.20">
    <property type="entry name" value="Quinolinate phosphoribosyl transferase, N-terminal domain"/>
    <property type="match status" value="1"/>
</dbReference>
<gene>
    <name evidence="13" type="ORF">G9H71_18570</name>
</gene>
<evidence type="ECO:0000256" key="6">
    <source>
        <dbReference type="ARBA" id="ARBA00022676"/>
    </source>
</evidence>
<evidence type="ECO:0000256" key="7">
    <source>
        <dbReference type="ARBA" id="ARBA00022679"/>
    </source>
</evidence>
<dbReference type="EMBL" id="JAANNP010000055">
    <property type="protein sequence ID" value="NHC15789.1"/>
    <property type="molecule type" value="Genomic_DNA"/>
</dbReference>
<dbReference type="Gene3D" id="3.20.20.70">
    <property type="entry name" value="Aldolase class I"/>
    <property type="match status" value="1"/>
</dbReference>
<dbReference type="GO" id="GO:0004514">
    <property type="term" value="F:nicotinate-nucleotide diphosphorylase (carboxylating) activity"/>
    <property type="evidence" value="ECO:0007669"/>
    <property type="project" value="UniProtKB-EC"/>
</dbReference>
<sequence length="308" mass="31325">MSELREETWNALVTAGLDPEAVVDLVRRALAEDLAGGVDVTTAATVPVDALSVGDLATRADGVVAGLPVAAAVFELAGDAVVHPIVADGAVVAEGTAIASVAGSTRTLLTAERTALNLLGRLSGIATLTAIWVDAVRGTGAAVRDTRKTTPGLRALEKYAVRCGGGQNHRMSLSDAAMVKDNHVVAAGGVVAAFERVRSAFPDVPVEVEADTVEDAVLAVEAGADLVLLDNMSTTDLRRAVKLVAGRAKLEASGGLSLGTARKVASTGVDYLAVGALTHSVQVLDIGLDLRPLDEPGRSAADVDRSGA</sequence>
<dbReference type="InterPro" id="IPR013785">
    <property type="entry name" value="Aldolase_TIM"/>
</dbReference>
<protein>
    <recommendedName>
        <fullName evidence="4">nicotinate-nucleotide diphosphorylase (carboxylating)</fullName>
        <ecNumber evidence="4">2.4.2.19</ecNumber>
    </recommendedName>
    <alternativeName>
        <fullName evidence="8">Quinolinate phosphoribosyltransferase [decarboxylating]</fullName>
    </alternativeName>
</protein>
<accession>A0ABX0H171</accession>
<dbReference type="CDD" id="cd01572">
    <property type="entry name" value="QPRTase"/>
    <property type="match status" value="1"/>
</dbReference>
<comment type="caution">
    <text evidence="13">The sequence shown here is derived from an EMBL/GenBank/DDBJ whole genome shotgun (WGS) entry which is preliminary data.</text>
</comment>